<dbReference type="AlphaFoldDB" id="A0A6P7SZG2"/>
<evidence type="ECO:0000256" key="1">
    <source>
        <dbReference type="SAM" id="MobiDB-lite"/>
    </source>
</evidence>
<organism evidence="2 3">
    <name type="scientific">Octopus sinensis</name>
    <name type="common">East Asian common octopus</name>
    <dbReference type="NCBI Taxonomy" id="2607531"/>
    <lineage>
        <taxon>Eukaryota</taxon>
        <taxon>Metazoa</taxon>
        <taxon>Spiralia</taxon>
        <taxon>Lophotrochozoa</taxon>
        <taxon>Mollusca</taxon>
        <taxon>Cephalopoda</taxon>
        <taxon>Coleoidea</taxon>
        <taxon>Octopodiformes</taxon>
        <taxon>Octopoda</taxon>
        <taxon>Incirrata</taxon>
        <taxon>Octopodidae</taxon>
        <taxon>Octopus</taxon>
    </lineage>
</organism>
<evidence type="ECO:0000313" key="2">
    <source>
        <dbReference type="Proteomes" id="UP000515154"/>
    </source>
</evidence>
<name>A0A6P7SZG2_9MOLL</name>
<accession>A0A6P7SZG2</accession>
<reference evidence="3" key="1">
    <citation type="submission" date="2025-08" db="UniProtKB">
        <authorList>
            <consortium name="RefSeq"/>
        </authorList>
    </citation>
    <scope>IDENTIFICATION</scope>
</reference>
<dbReference type="PANTHER" id="PTHR28450:SF1">
    <property type="entry name" value="FANCONI ANEMIA GROUP B PROTEIN"/>
    <property type="match status" value="1"/>
</dbReference>
<dbReference type="GO" id="GO:1990414">
    <property type="term" value="P:replication-born double-strand break repair via sister chromatid exchange"/>
    <property type="evidence" value="ECO:0007669"/>
    <property type="project" value="TreeGrafter"/>
</dbReference>
<dbReference type="GO" id="GO:1905168">
    <property type="term" value="P:positive regulation of double-strand break repair via homologous recombination"/>
    <property type="evidence" value="ECO:0007669"/>
    <property type="project" value="TreeGrafter"/>
</dbReference>
<dbReference type="GO" id="GO:0043240">
    <property type="term" value="C:Fanconi anaemia nuclear complex"/>
    <property type="evidence" value="ECO:0007669"/>
    <property type="project" value="InterPro"/>
</dbReference>
<dbReference type="PANTHER" id="PTHR28450">
    <property type="entry name" value="FANCONI ANEMIA GROUP B PROTEIN"/>
    <property type="match status" value="1"/>
</dbReference>
<evidence type="ECO:0000313" key="3">
    <source>
        <dbReference type="RefSeq" id="XP_029643813.1"/>
    </source>
</evidence>
<dbReference type="KEGG" id="osn:115218231"/>
<dbReference type="RefSeq" id="XP_029643813.1">
    <property type="nucleotide sequence ID" value="XM_029787953.2"/>
</dbReference>
<keyword evidence="2" id="KW-1185">Reference proteome</keyword>
<dbReference type="Proteomes" id="UP000515154">
    <property type="component" value="Linkage group LG13"/>
</dbReference>
<dbReference type="GO" id="GO:2000042">
    <property type="term" value="P:negative regulation of double-strand break repair via homologous recombination"/>
    <property type="evidence" value="ECO:0007669"/>
    <property type="project" value="TreeGrafter"/>
</dbReference>
<feature type="region of interest" description="Disordered" evidence="1">
    <location>
        <begin position="791"/>
        <end position="812"/>
    </location>
</feature>
<gene>
    <name evidence="3" type="primary">LOC115218231</name>
</gene>
<dbReference type="InterPro" id="IPR033333">
    <property type="entry name" value="FANCB"/>
</dbReference>
<protein>
    <submittedName>
        <fullName evidence="3">Uncharacterized protein LOC115218231 isoform X1</fullName>
    </submittedName>
</protein>
<proteinExistence type="predicted"/>
<dbReference type="GO" id="GO:0036297">
    <property type="term" value="P:interstrand cross-link repair"/>
    <property type="evidence" value="ECO:0007669"/>
    <property type="project" value="InterPro"/>
</dbReference>
<sequence>MTSCQNIVASEEGIIHNFTIDTFISNLNDETYRFEYCKSTSSNCQQLSLSRHSLCNLSLPSIGEWTIISAENIKEISTGKTITCAFLQCLGEQQVTFIIVSYCSDKLLPLRRYVIDTKQPELAVTSKIKSMCENVQLVDGPSLMWISDSQLQLALSSDASYELELKTVRLDRLLYPERSYNNFKLLCCYDLINMSLIIGHVFDKHKNRKKSEYFGVMFNQSFNSFQTIDISRILPLAHSATIQHLFITHCSMSIKAKQQGSNEWADTLQVRMFVFTEERYLMEVHNGKLLRCFNIPQPETSFSSLTTLYKGYECYSPILHTSDYEVHVVAAQLDKVKFVIKDVNKIFVQDFLQCGTQQLLFLGLHSNEETEGSELVKFWLLTDLECHHFQYGNADLMKLVQDENTAFNDGDFCPPAVGEVLLQQIQQDVLTLEEKNRLIDAQNQFISDICHLLNSEGSRSLLSPDSGNPFRMMTFIKGSPRVVETKRTKPAELDVEIVDAWQKIVGEQWVVGVDFKPTVSRKFRNVSLLVMSDQEHNNISASGNCLLNHLHTTGKRSPTMTTTTSDKTDVKHFSGTETITCTLDTLPKIGVKPTSKFLVFLHCCDSNCETESSVSYLVPCGAVSFDPETLLNMMPLHQQVLALTESISTEEMKRSLIAFNSVQNCWKFIIKSRLTNLMSMNDWFQSQQELSWSSHLERFAFLLPGGPFNQVQISVSYSHLHECSIHIYAHKESSILPVLHFLYSRLPDDVLILPQTDRDKHEVVNFLQTLHHQLQATSEVLLKFSQDNKDDLNEGSASQGGHHANEPREMMPSALKKMRYEWEAKRKKLHSQWTLSGDQLKDFAAAWHTFRKRSTITSDIFSKS</sequence>